<dbReference type="InterPro" id="IPR024645">
    <property type="entry name" value="Mitochondr_Som1"/>
</dbReference>
<accession>A0AAD7JS40</accession>
<dbReference type="GO" id="GO:0042720">
    <property type="term" value="C:mitochondrial inner membrane peptidase complex"/>
    <property type="evidence" value="ECO:0007669"/>
    <property type="project" value="InterPro"/>
</dbReference>
<dbReference type="AlphaFoldDB" id="A0AAD7JS40"/>
<evidence type="ECO:0000313" key="2">
    <source>
        <dbReference type="Proteomes" id="UP001215598"/>
    </source>
</evidence>
<comment type="caution">
    <text evidence="1">The sequence shown here is derived from an EMBL/GenBank/DDBJ whole genome shotgun (WGS) entry which is preliminary data.</text>
</comment>
<gene>
    <name evidence="1" type="ORF">B0H16DRAFT_1516076</name>
</gene>
<organism evidence="1 2">
    <name type="scientific">Mycena metata</name>
    <dbReference type="NCBI Taxonomy" id="1033252"/>
    <lineage>
        <taxon>Eukaryota</taxon>
        <taxon>Fungi</taxon>
        <taxon>Dikarya</taxon>
        <taxon>Basidiomycota</taxon>
        <taxon>Agaricomycotina</taxon>
        <taxon>Agaricomycetes</taxon>
        <taxon>Agaricomycetidae</taxon>
        <taxon>Agaricales</taxon>
        <taxon>Marasmiineae</taxon>
        <taxon>Mycenaceae</taxon>
        <taxon>Mycena</taxon>
    </lineage>
</organism>
<reference evidence="1" key="1">
    <citation type="submission" date="2023-03" db="EMBL/GenBank/DDBJ databases">
        <title>Massive genome expansion in bonnet fungi (Mycena s.s.) driven by repeated elements and novel gene families across ecological guilds.</title>
        <authorList>
            <consortium name="Lawrence Berkeley National Laboratory"/>
            <person name="Harder C.B."/>
            <person name="Miyauchi S."/>
            <person name="Viragh M."/>
            <person name="Kuo A."/>
            <person name="Thoen E."/>
            <person name="Andreopoulos B."/>
            <person name="Lu D."/>
            <person name="Skrede I."/>
            <person name="Drula E."/>
            <person name="Henrissat B."/>
            <person name="Morin E."/>
            <person name="Kohler A."/>
            <person name="Barry K."/>
            <person name="LaButti K."/>
            <person name="Morin E."/>
            <person name="Salamov A."/>
            <person name="Lipzen A."/>
            <person name="Mereny Z."/>
            <person name="Hegedus B."/>
            <person name="Baldrian P."/>
            <person name="Stursova M."/>
            <person name="Weitz H."/>
            <person name="Taylor A."/>
            <person name="Grigoriev I.V."/>
            <person name="Nagy L.G."/>
            <person name="Martin F."/>
            <person name="Kauserud H."/>
        </authorList>
    </citation>
    <scope>NUCLEOTIDE SEQUENCE</scope>
    <source>
        <strain evidence="1">CBHHK182m</strain>
    </source>
</reference>
<name>A0AAD7JS40_9AGAR</name>
<evidence type="ECO:0000313" key="1">
    <source>
        <dbReference type="EMBL" id="KAJ7770614.1"/>
    </source>
</evidence>
<sequence>MTAKGVPDDPDAKCRIAEIAQYSCVPKKNRFGQSVIDCVPIPRLFRICPNRPAVEVTRVLNIDLATGYVEMPKALGENLPNGKAWRAVVKISPADTTSSSEDVNF</sequence>
<keyword evidence="2" id="KW-1185">Reference proteome</keyword>
<dbReference type="EMBL" id="JARKIB010000016">
    <property type="protein sequence ID" value="KAJ7770614.1"/>
    <property type="molecule type" value="Genomic_DNA"/>
</dbReference>
<protein>
    <submittedName>
        <fullName evidence="1">Uncharacterized protein</fullName>
    </submittedName>
</protein>
<proteinExistence type="predicted"/>
<dbReference type="Pfam" id="PF11093">
    <property type="entry name" value="Mitochondr_Som1"/>
    <property type="match status" value="1"/>
</dbReference>
<dbReference type="Proteomes" id="UP001215598">
    <property type="component" value="Unassembled WGS sequence"/>
</dbReference>